<comment type="caution">
    <text evidence="1">The sequence shown here is derived from an EMBL/GenBank/DDBJ whole genome shotgun (WGS) entry which is preliminary data.</text>
</comment>
<accession>A0ABV7RIG2</accession>
<dbReference type="Pfam" id="PF24751">
    <property type="entry name" value="DUF7696"/>
    <property type="match status" value="1"/>
</dbReference>
<evidence type="ECO:0000313" key="1">
    <source>
        <dbReference type="EMBL" id="MFC3549424.1"/>
    </source>
</evidence>
<organism evidence="1 2">
    <name type="scientific">Lysobacter cavernae</name>
    <dbReference type="NCBI Taxonomy" id="1685901"/>
    <lineage>
        <taxon>Bacteria</taxon>
        <taxon>Pseudomonadati</taxon>
        <taxon>Pseudomonadota</taxon>
        <taxon>Gammaproteobacteria</taxon>
        <taxon>Lysobacterales</taxon>
        <taxon>Lysobacteraceae</taxon>
        <taxon>Lysobacter</taxon>
    </lineage>
</organism>
<dbReference type="RefSeq" id="WP_386756655.1">
    <property type="nucleotide sequence ID" value="NZ_JBHRXK010000001.1"/>
</dbReference>
<sequence>MGDATEAHRRQCEARDWLRKGYTTVVQVDELMHRIAERRGHAEANSLREEMRRQWSTRRQWLGAG</sequence>
<name>A0ABV7RIG2_9GAMM</name>
<evidence type="ECO:0000313" key="2">
    <source>
        <dbReference type="Proteomes" id="UP001595740"/>
    </source>
</evidence>
<proteinExistence type="predicted"/>
<dbReference type="Proteomes" id="UP001595740">
    <property type="component" value="Unassembled WGS sequence"/>
</dbReference>
<gene>
    <name evidence="1" type="ORF">ACFOLC_00170</name>
</gene>
<evidence type="ECO:0008006" key="3">
    <source>
        <dbReference type="Google" id="ProtNLM"/>
    </source>
</evidence>
<dbReference type="InterPro" id="IPR056113">
    <property type="entry name" value="DUF7696"/>
</dbReference>
<keyword evidence="2" id="KW-1185">Reference proteome</keyword>
<protein>
    <recommendedName>
        <fullName evidence="3">CopG family transcriptional regulator</fullName>
    </recommendedName>
</protein>
<dbReference type="EMBL" id="JBHRXK010000001">
    <property type="protein sequence ID" value="MFC3549424.1"/>
    <property type="molecule type" value="Genomic_DNA"/>
</dbReference>
<reference evidence="2" key="1">
    <citation type="journal article" date="2019" name="Int. J. Syst. Evol. Microbiol.">
        <title>The Global Catalogue of Microorganisms (GCM) 10K type strain sequencing project: providing services to taxonomists for standard genome sequencing and annotation.</title>
        <authorList>
            <consortium name="The Broad Institute Genomics Platform"/>
            <consortium name="The Broad Institute Genome Sequencing Center for Infectious Disease"/>
            <person name="Wu L."/>
            <person name="Ma J."/>
        </authorList>
    </citation>
    <scope>NUCLEOTIDE SEQUENCE [LARGE SCALE GENOMIC DNA]</scope>
    <source>
        <strain evidence="2">KCTC 42875</strain>
    </source>
</reference>